<dbReference type="InterPro" id="IPR008928">
    <property type="entry name" value="6-hairpin_glycosidase_sf"/>
</dbReference>
<dbReference type="InterPro" id="IPR054363">
    <property type="entry name" value="GH95_cat"/>
</dbReference>
<name>A0A917CUL9_9BACL</name>
<dbReference type="InterPro" id="IPR027414">
    <property type="entry name" value="GH95_N_dom"/>
</dbReference>
<keyword evidence="5" id="KW-1185">Reference proteome</keyword>
<proteinExistence type="predicted"/>
<dbReference type="SUPFAM" id="SSF48208">
    <property type="entry name" value="Six-hairpin glycosidases"/>
    <property type="match status" value="1"/>
</dbReference>
<feature type="domain" description="Alpha fucosidase A-like C-terminal" evidence="2">
    <location>
        <begin position="693"/>
        <end position="787"/>
    </location>
</feature>
<dbReference type="Pfam" id="PF14498">
    <property type="entry name" value="Glyco_hyd_65N_2"/>
    <property type="match status" value="1"/>
</dbReference>
<dbReference type="InterPro" id="IPR016518">
    <property type="entry name" value="Alpha-L-fucosidase"/>
</dbReference>
<evidence type="ECO:0000313" key="4">
    <source>
        <dbReference type="EMBL" id="GGG00146.1"/>
    </source>
</evidence>
<dbReference type="InterPro" id="IPR049053">
    <property type="entry name" value="AFCA-like_C"/>
</dbReference>
<dbReference type="GO" id="GO:0004560">
    <property type="term" value="F:alpha-L-fucosidase activity"/>
    <property type="evidence" value="ECO:0007669"/>
    <property type="project" value="InterPro"/>
</dbReference>
<evidence type="ECO:0000259" key="2">
    <source>
        <dbReference type="Pfam" id="PF21307"/>
    </source>
</evidence>
<evidence type="ECO:0000259" key="3">
    <source>
        <dbReference type="Pfam" id="PF22124"/>
    </source>
</evidence>
<protein>
    <recommendedName>
        <fullName evidence="6">Alpha-L-fucosidase</fullName>
    </recommendedName>
</protein>
<dbReference type="Pfam" id="PF21307">
    <property type="entry name" value="Glyco_hydro_95_C"/>
    <property type="match status" value="1"/>
</dbReference>
<feature type="domain" description="Glycosyl hydrolase family 95 catalytic" evidence="3">
    <location>
        <begin position="278"/>
        <end position="691"/>
    </location>
</feature>
<dbReference type="EMBL" id="BMGR01000004">
    <property type="protein sequence ID" value="GGG00146.1"/>
    <property type="molecule type" value="Genomic_DNA"/>
</dbReference>
<dbReference type="PIRSF" id="PIRSF007663">
    <property type="entry name" value="UCP007663"/>
    <property type="match status" value="1"/>
</dbReference>
<dbReference type="FunFam" id="1.50.10.10:FF:000028">
    <property type="entry name" value="Alpha-L-fucosidase 2"/>
    <property type="match status" value="1"/>
</dbReference>
<dbReference type="AlphaFoldDB" id="A0A917CUL9"/>
<dbReference type="PANTHER" id="PTHR31084">
    <property type="entry name" value="ALPHA-L-FUCOSIDASE 2"/>
    <property type="match status" value="1"/>
</dbReference>
<dbReference type="Gene3D" id="2.70.98.50">
    <property type="entry name" value="putative glycoside hydrolase family protein from bacillus halodurans"/>
    <property type="match status" value="1"/>
</dbReference>
<dbReference type="Gene3D" id="2.60.40.1180">
    <property type="entry name" value="Golgi alpha-mannosidase II"/>
    <property type="match status" value="1"/>
</dbReference>
<comment type="caution">
    <text evidence="4">The sequence shown here is derived from an EMBL/GenBank/DDBJ whole genome shotgun (WGS) entry which is preliminary data.</text>
</comment>
<evidence type="ECO:0000313" key="5">
    <source>
        <dbReference type="Proteomes" id="UP000644756"/>
    </source>
</evidence>
<organism evidence="4 5">
    <name type="scientific">Paenibacillus abyssi</name>
    <dbReference type="NCBI Taxonomy" id="1340531"/>
    <lineage>
        <taxon>Bacteria</taxon>
        <taxon>Bacillati</taxon>
        <taxon>Bacillota</taxon>
        <taxon>Bacilli</taxon>
        <taxon>Bacillales</taxon>
        <taxon>Paenibacillaceae</taxon>
        <taxon>Paenibacillus</taxon>
    </lineage>
</organism>
<dbReference type="PANTHER" id="PTHR31084:SF0">
    <property type="entry name" value="ALPHA-L-FUCOSIDASE 2"/>
    <property type="match status" value="1"/>
</dbReference>
<feature type="domain" description="Glycosyl hydrolase family 95 N-terminal" evidence="1">
    <location>
        <begin position="3"/>
        <end position="250"/>
    </location>
</feature>
<sequence>MKLNYDKPAKEWTEALPIGNGRLGAMVFGGIETERLQLNEDTLWAGRYQEWECPHAKEVLSEVRQLLKDEKYVEADIRCKELMGPYTESYLPLGDLFLHFEHGQLVNSYERILHLEDGIARTEYQIGDVVYTREIFASYPDQVIVIRLEASKPNMLNVHARLSSPLRYKTYSSKDHLSIRGIAPEEAAPHHFHANHPIVYGDFETTAAIRFEGQLHAELCDGKVEIDHDGIHIFNSTSVTLYWGAGTSFKGFDQIPDKSWNDVSSKVSNYFSPVKKQSFEKLKSRHLMDYQALFKKVDLHLGESTSPNGLSTAERIKEYGASDPGLIELLFQYGRYLMISSSRPGSQPANLQGIWNDKTRPPWSSNYTININTEMNYWLAETCNLSECHLPLFDFIENLAENGKKTAAIYGAEGWVAHHNTDIWCQTAPSGGYGHGDSVWAIWQMGGAWLSQHLWEHYLFHKDKNFLENIAYPIMKGAAKFCLDWLIEDDNQKLITAPSTSPEHKFMTKEGMSGVGIAATMDLQIIWELFTNCISAENELSIDSEFKYELMFALEKLYPQKIGKYGQLQEWFMDFDEEDVHHRHIAHMYGVYPGNQITEKQLPEIFEAAKCSLERRGDGGTGWSLAWKIGLWARFGDGNRAFQFISNLLQLVTDDSESYLNGGVYSNLFDAHPPFQIDGNFGFSASLVELLLQSHQGYLYFLPSLPDVWPNGYVKGIRARGGFEVNLKWKGHKLVEAEIISHQGSICNVCSGDPLSVKQVDGKTLPAHQVDNAVLSFQTEIGARYILTSI</sequence>
<evidence type="ECO:0008006" key="6">
    <source>
        <dbReference type="Google" id="ProtNLM"/>
    </source>
</evidence>
<dbReference type="RefSeq" id="WP_188530587.1">
    <property type="nucleotide sequence ID" value="NZ_BMGR01000004.1"/>
</dbReference>
<reference evidence="4" key="2">
    <citation type="submission" date="2020-09" db="EMBL/GenBank/DDBJ databases">
        <authorList>
            <person name="Sun Q."/>
            <person name="Zhou Y."/>
        </authorList>
    </citation>
    <scope>NUCLEOTIDE SEQUENCE</scope>
    <source>
        <strain evidence="4">CGMCC 1.12987</strain>
    </source>
</reference>
<dbReference type="Pfam" id="PF22124">
    <property type="entry name" value="Glyco_hydro_95_cat"/>
    <property type="match status" value="1"/>
</dbReference>
<gene>
    <name evidence="4" type="ORF">GCM10010916_16710</name>
</gene>
<reference evidence="4" key="1">
    <citation type="journal article" date="2014" name="Int. J. Syst. Evol. Microbiol.">
        <title>Complete genome sequence of Corynebacterium casei LMG S-19264T (=DSM 44701T), isolated from a smear-ripened cheese.</title>
        <authorList>
            <consortium name="US DOE Joint Genome Institute (JGI-PGF)"/>
            <person name="Walter F."/>
            <person name="Albersmeier A."/>
            <person name="Kalinowski J."/>
            <person name="Ruckert C."/>
        </authorList>
    </citation>
    <scope>NUCLEOTIDE SEQUENCE</scope>
    <source>
        <strain evidence="4">CGMCC 1.12987</strain>
    </source>
</reference>
<accession>A0A917CUL9</accession>
<dbReference type="Proteomes" id="UP000644756">
    <property type="component" value="Unassembled WGS sequence"/>
</dbReference>
<dbReference type="InterPro" id="IPR013780">
    <property type="entry name" value="Glyco_hydro_b"/>
</dbReference>
<dbReference type="GO" id="GO:0005975">
    <property type="term" value="P:carbohydrate metabolic process"/>
    <property type="evidence" value="ECO:0007669"/>
    <property type="project" value="InterPro"/>
</dbReference>
<evidence type="ECO:0000259" key="1">
    <source>
        <dbReference type="Pfam" id="PF14498"/>
    </source>
</evidence>